<dbReference type="EMBL" id="AP013035">
    <property type="protein sequence ID" value="BAT72173.1"/>
    <property type="molecule type" value="Genomic_DNA"/>
</dbReference>
<dbReference type="AlphaFoldDB" id="A0A0S3QUZ7"/>
<dbReference type="OrthoDB" id="9849434at2"/>
<reference evidence="2" key="1">
    <citation type="journal article" date="2018" name="Science">
        <title>A primordial and reversible TCA cycle in a facultatively chemolithoautotrophic thermophile.</title>
        <authorList>
            <person name="Nunoura T."/>
            <person name="Chikaraishi Y."/>
            <person name="Izaki R."/>
            <person name="Suwa T."/>
            <person name="Sato T."/>
            <person name="Harada T."/>
            <person name="Mori K."/>
            <person name="Kato Y."/>
            <person name="Miyazaki M."/>
            <person name="Shimamura S."/>
            <person name="Yanagawa K."/>
            <person name="Shuto A."/>
            <person name="Ohkouchi N."/>
            <person name="Fujita N."/>
            <person name="Takaki Y."/>
            <person name="Atomi H."/>
            <person name="Takai K."/>
        </authorList>
    </citation>
    <scope>NUCLEOTIDE SEQUENCE [LARGE SCALE GENOMIC DNA]</scope>
    <source>
        <strain evidence="2">DSM 17441 / JCM 13301 / NBRC 103674 / ABI70S6</strain>
    </source>
</reference>
<name>A0A0S3QUZ7_THET7</name>
<keyword evidence="2" id="KW-1185">Reference proteome</keyword>
<evidence type="ECO:0000313" key="1">
    <source>
        <dbReference type="EMBL" id="BAT72173.1"/>
    </source>
</evidence>
<dbReference type="Proteomes" id="UP000063234">
    <property type="component" value="Chromosome"/>
</dbReference>
<organism evidence="1 2">
    <name type="scientific">Thermosulfidibacter takaii (strain DSM 17441 / JCM 13301 / NBRC 103674 / ABI70S6)</name>
    <dbReference type="NCBI Taxonomy" id="1298851"/>
    <lineage>
        <taxon>Bacteria</taxon>
        <taxon>Pseudomonadati</taxon>
        <taxon>Thermosulfidibacterota</taxon>
        <taxon>Thermosulfidibacteria</taxon>
        <taxon>Thermosulfidibacterales</taxon>
        <taxon>Thermosulfidibacteraceae</taxon>
    </lineage>
</organism>
<accession>A0A0S3QUZ7</accession>
<dbReference type="SUPFAM" id="SSF69322">
    <property type="entry name" value="Tricorn protease domain 2"/>
    <property type="match status" value="1"/>
</dbReference>
<dbReference type="KEGG" id="ttk:TST_1386"/>
<proteinExistence type="predicted"/>
<evidence type="ECO:0000313" key="2">
    <source>
        <dbReference type="Proteomes" id="UP000063234"/>
    </source>
</evidence>
<dbReference type="RefSeq" id="WP_068550161.1">
    <property type="nucleotide sequence ID" value="NZ_AP013035.1"/>
</dbReference>
<sequence length="543" mass="59889">MQKLFRYALYFLLVVSAVYVLGCGGDGGSNTATTSSQGSGSQAVSETLLPYSGSLEVVRCSDPENPIVVDSADLTAAAVEMVSELLLDRNNEPKGYTNLHISRIFYVADNKFKMLSLENSTNLTPVVLREGIAGIEDAYGIYKFKGKETIFILNGTDSHTYFFNVDSGTYKDLSNSNKHIVVDALDSLAQLEGFFVLDSGELQFCDTKLENCKPLKSSVSSVVFQSGIHIGRERFKRFDNYYCLNVDGNSTLYKWEDHQLKPLCDCTGWEMESADENYIYGADYKYIYRYSENGTREDITPENGLNGTITAVGNPFNSSYLYVLTSPSSLPGLYLYYYNPDGNRTVQLVWGNETEGFIPAGLPTPIEGYGNLLFNFIKIESGSRIRGLVPLGSFKLMSCMFNPTDGLRCLENSYWAGTSTKKDFDYSINNSLKYYLRVENVTFSAGLNNGTIIIALSGGELYLTDENGTNIRKLGDIPENKAVAFYGVGKCLLGVLGDSTSTNSTKSDVVFVNLDKENSLTQITDTPDKSEVPILGLESLLPK</sequence>
<protein>
    <submittedName>
        <fullName evidence="1">Uncharacterized protein</fullName>
    </submittedName>
</protein>
<gene>
    <name evidence="1" type="ORF">TST_1386</name>
</gene>